<evidence type="ECO:0000313" key="3">
    <source>
        <dbReference type="Proteomes" id="UP000469462"/>
    </source>
</evidence>
<evidence type="ECO:0000256" key="1">
    <source>
        <dbReference type="SAM" id="SignalP"/>
    </source>
</evidence>
<dbReference type="GO" id="GO:0030973">
    <property type="term" value="F:molybdate ion binding"/>
    <property type="evidence" value="ECO:0007669"/>
    <property type="project" value="TreeGrafter"/>
</dbReference>
<dbReference type="Proteomes" id="UP000469462">
    <property type="component" value="Unassembled WGS sequence"/>
</dbReference>
<dbReference type="SUPFAM" id="SSF53850">
    <property type="entry name" value="Periplasmic binding protein-like II"/>
    <property type="match status" value="1"/>
</dbReference>
<evidence type="ECO:0008006" key="4">
    <source>
        <dbReference type="Google" id="ProtNLM"/>
    </source>
</evidence>
<comment type="caution">
    <text evidence="2">The sequence shown here is derived from an EMBL/GenBank/DDBJ whole genome shotgun (WGS) entry which is preliminary data.</text>
</comment>
<name>A0AAI9WM81_9BURK</name>
<feature type="signal peptide" evidence="1">
    <location>
        <begin position="1"/>
        <end position="19"/>
    </location>
</feature>
<keyword evidence="1" id="KW-0732">Signal</keyword>
<dbReference type="PANTHER" id="PTHR30632">
    <property type="entry name" value="MOLYBDATE-BINDING PERIPLASMIC PROTEIN"/>
    <property type="match status" value="1"/>
</dbReference>
<dbReference type="Gene3D" id="3.40.190.10">
    <property type="entry name" value="Periplasmic binding protein-like II"/>
    <property type="match status" value="2"/>
</dbReference>
<dbReference type="Pfam" id="PF13531">
    <property type="entry name" value="SBP_bac_11"/>
    <property type="match status" value="1"/>
</dbReference>
<sequence length="260" mass="28338">MFTNLFKVMLMSHALRIYAAGSLSRALPAVLTRYEALSGISSEVVYGPAGLLASRILEGDRPDLFLSADMQSPEHLKRDGIGLSVSPWVGNALMLVFPRRGPAARRVDELTRGECEESPLWLRLLLTAGLRIGTSTPHADPGGDYAQKLFDLTSRWGKQFPAMLRAKSRALVGGAVPGKGAKTVTVKEVLLSRQADVFLSYASNAGNYPAESFRTLQIPADENVDARYGMLLMTSRAAPLSRWLKSQEALRLMSEAGFRA</sequence>
<dbReference type="GO" id="GO:0015689">
    <property type="term" value="P:molybdate ion transport"/>
    <property type="evidence" value="ECO:0007669"/>
    <property type="project" value="TreeGrafter"/>
</dbReference>
<evidence type="ECO:0000313" key="2">
    <source>
        <dbReference type="EMBL" id="KAB7650161.1"/>
    </source>
</evidence>
<proteinExistence type="predicted"/>
<feature type="chain" id="PRO_5042482851" description="Molybdate ABC transporter substrate-binding protein" evidence="1">
    <location>
        <begin position="20"/>
        <end position="260"/>
    </location>
</feature>
<dbReference type="EMBL" id="WEHW01000048">
    <property type="protein sequence ID" value="KAB7650161.1"/>
    <property type="molecule type" value="Genomic_DNA"/>
</dbReference>
<dbReference type="PANTHER" id="PTHR30632:SF0">
    <property type="entry name" value="SULFATE-BINDING PROTEIN"/>
    <property type="match status" value="1"/>
</dbReference>
<keyword evidence="3" id="KW-1185">Reference proteome</keyword>
<gene>
    <name evidence="2" type="ORF">GBM96_09680</name>
</gene>
<protein>
    <recommendedName>
        <fullName evidence="4">Molybdate ABC transporter substrate-binding protein</fullName>
    </recommendedName>
</protein>
<dbReference type="AlphaFoldDB" id="A0AAI9WM81"/>
<accession>A0AAI9WM81</accession>
<organism evidence="2 3">
    <name type="scientific">Sutterella seckii</name>
    <dbReference type="NCBI Taxonomy" id="1944635"/>
    <lineage>
        <taxon>Bacteria</taxon>
        <taxon>Pseudomonadati</taxon>
        <taxon>Pseudomonadota</taxon>
        <taxon>Betaproteobacteria</taxon>
        <taxon>Burkholderiales</taxon>
        <taxon>Sutterellaceae</taxon>
        <taxon>Sutterella</taxon>
    </lineage>
</organism>
<dbReference type="InterPro" id="IPR050682">
    <property type="entry name" value="ModA/WtpA"/>
</dbReference>
<reference evidence="2 3" key="1">
    <citation type="submission" date="2019-10" db="EMBL/GenBank/DDBJ databases">
        <title>Genome diversity of Sutterella seckii.</title>
        <authorList>
            <person name="Chaplin A.V."/>
            <person name="Sokolova S.R."/>
            <person name="Mosin K.A."/>
            <person name="Ivanova E.L."/>
            <person name="Kochetkova T.O."/>
            <person name="Goltsov A.Y."/>
            <person name="Trofimov D.Y."/>
            <person name="Efimov B.A."/>
        </authorList>
    </citation>
    <scope>NUCLEOTIDE SEQUENCE [LARGE SCALE GENOMIC DNA]</scope>
    <source>
        <strain evidence="2 3">ASD3426</strain>
    </source>
</reference>